<accession>A0A8J2NT89</accession>
<gene>
    <name evidence="1" type="ORF">AFUS01_LOCUS3511</name>
</gene>
<organism evidence="1 2">
    <name type="scientific">Allacma fusca</name>
    <dbReference type="NCBI Taxonomy" id="39272"/>
    <lineage>
        <taxon>Eukaryota</taxon>
        <taxon>Metazoa</taxon>
        <taxon>Ecdysozoa</taxon>
        <taxon>Arthropoda</taxon>
        <taxon>Hexapoda</taxon>
        <taxon>Collembola</taxon>
        <taxon>Symphypleona</taxon>
        <taxon>Sminthuridae</taxon>
        <taxon>Allacma</taxon>
    </lineage>
</organism>
<evidence type="ECO:0000313" key="1">
    <source>
        <dbReference type="EMBL" id="CAG7690298.1"/>
    </source>
</evidence>
<protein>
    <submittedName>
        <fullName evidence="1">Uncharacterized protein</fullName>
    </submittedName>
</protein>
<evidence type="ECO:0000313" key="2">
    <source>
        <dbReference type="Proteomes" id="UP000708208"/>
    </source>
</evidence>
<keyword evidence="2" id="KW-1185">Reference proteome</keyword>
<dbReference type="Proteomes" id="UP000708208">
    <property type="component" value="Unassembled WGS sequence"/>
</dbReference>
<dbReference type="OrthoDB" id="2012566at2759"/>
<name>A0A8J2NT89_9HEXA</name>
<proteinExistence type="predicted"/>
<dbReference type="AlphaFoldDB" id="A0A8J2NT89"/>
<sequence>MEGINNRSECAIRRGLNYLENLFESKAYAFSSTSYSRDRIEFTKNYDYKYTGIPDQFTHFLALDLLGNELSYTVRSKLVDYLRPSEFNTLGYFFDPNIFPAEVDSTSLGYTSLLKAGIITHENIFPSAKKVFENVNDNGVVEIHFKPAIERRQTMVCASICCNVLRLAYTLRQENQVLKTEDYVFEWLKSGKWKTGTLYYPSGFTFLYYCSTFVKINYRVKKRFATMVRTAIEDSLQDCRFPLDYALVLLALENLGCKKHSQGISKVLLGMQENDGSFPEDAIWGDRYRVLWGGKALSTIFIVGALTASSY</sequence>
<reference evidence="1" key="1">
    <citation type="submission" date="2021-06" db="EMBL/GenBank/DDBJ databases">
        <authorList>
            <person name="Hodson N. C."/>
            <person name="Mongue J. A."/>
            <person name="Jaron S. K."/>
        </authorList>
    </citation>
    <scope>NUCLEOTIDE SEQUENCE</scope>
</reference>
<comment type="caution">
    <text evidence="1">The sequence shown here is derived from an EMBL/GenBank/DDBJ whole genome shotgun (WGS) entry which is preliminary data.</text>
</comment>
<dbReference type="EMBL" id="CAJVCH010021209">
    <property type="protein sequence ID" value="CAG7690298.1"/>
    <property type="molecule type" value="Genomic_DNA"/>
</dbReference>